<feature type="transmembrane region" description="Helical" evidence="8">
    <location>
        <begin position="250"/>
        <end position="269"/>
    </location>
</feature>
<gene>
    <name evidence="10" type="primary">rarD</name>
    <name evidence="10" type="ORF">HMF7854_14875</name>
</gene>
<feature type="transmembrane region" description="Helical" evidence="8">
    <location>
        <begin position="159"/>
        <end position="175"/>
    </location>
</feature>
<dbReference type="OrthoDB" id="369870at2"/>
<accession>A0A3S0EP64</accession>
<keyword evidence="7 8" id="KW-0472">Membrane</keyword>
<evidence type="ECO:0000256" key="5">
    <source>
        <dbReference type="ARBA" id="ARBA00022692"/>
    </source>
</evidence>
<feature type="domain" description="EamA" evidence="9">
    <location>
        <begin position="16"/>
        <end position="151"/>
    </location>
</feature>
<dbReference type="NCBIfam" id="TIGR00688">
    <property type="entry name" value="rarD"/>
    <property type="match status" value="1"/>
</dbReference>
<dbReference type="Pfam" id="PF00892">
    <property type="entry name" value="EamA"/>
    <property type="match status" value="1"/>
</dbReference>
<feature type="transmembrane region" description="Helical" evidence="8">
    <location>
        <begin position="137"/>
        <end position="153"/>
    </location>
</feature>
<dbReference type="InterPro" id="IPR000620">
    <property type="entry name" value="EamA_dom"/>
</dbReference>
<comment type="subcellular location">
    <subcellularLocation>
        <location evidence="1">Cell membrane</location>
        <topology evidence="1">Multi-pass membrane protein</topology>
    </subcellularLocation>
</comment>
<sequence length="315" mass="33739">MNSPGPAPTARSDQRTGVLFGLIAYLLWGLFPIYFKALGAIPPIDIVAHRICWSLLLVLALVAASRSGNRLRAIGRQPRLLFALLLTALLVAVNWLVYVYAVNSGHVLAGSLGYYLNPIANILLGRFALGERLSGRQWAAVAIAAAGILALAVEAGATLWISLVLCVSFSLYGFLRKVLDVDALGGLTIETLWLAPVALGWLLLFGGAHGGETFGRHASTSLMLVGTGIATTVPLLLFTGAARRIPYSTLGMLQFITPTLQFLLAVVLFGERLTTPHAIAFSAIWAAVLIYVAELLRTRQSADPEPPVERKDLTC</sequence>
<dbReference type="SUPFAM" id="SSF103481">
    <property type="entry name" value="Multidrug resistance efflux transporter EmrE"/>
    <property type="match status" value="2"/>
</dbReference>
<feature type="transmembrane region" description="Helical" evidence="8">
    <location>
        <begin position="107"/>
        <end position="125"/>
    </location>
</feature>
<keyword evidence="5 8" id="KW-0812">Transmembrane</keyword>
<keyword evidence="6 8" id="KW-1133">Transmembrane helix</keyword>
<evidence type="ECO:0000256" key="2">
    <source>
        <dbReference type="ARBA" id="ARBA00007362"/>
    </source>
</evidence>
<evidence type="ECO:0000256" key="4">
    <source>
        <dbReference type="ARBA" id="ARBA00022475"/>
    </source>
</evidence>
<dbReference type="GO" id="GO:0005886">
    <property type="term" value="C:plasma membrane"/>
    <property type="evidence" value="ECO:0007669"/>
    <property type="project" value="UniProtKB-SubCell"/>
</dbReference>
<reference evidence="10 11" key="1">
    <citation type="submission" date="2018-12" db="EMBL/GenBank/DDBJ databases">
        <title>Sphingomonas sp. HMF7854 Genome sequencing and assembly.</title>
        <authorList>
            <person name="Cha I."/>
            <person name="Kang H."/>
            <person name="Kim H."/>
            <person name="Kang J."/>
            <person name="Joh K."/>
        </authorList>
    </citation>
    <scope>NUCLEOTIDE SEQUENCE [LARGE SCALE GENOMIC DNA]</scope>
    <source>
        <strain evidence="10 11">HMF7854</strain>
    </source>
</reference>
<evidence type="ECO:0000256" key="7">
    <source>
        <dbReference type="ARBA" id="ARBA00023136"/>
    </source>
</evidence>
<feature type="transmembrane region" description="Helical" evidence="8">
    <location>
        <begin position="80"/>
        <end position="101"/>
    </location>
</feature>
<evidence type="ECO:0000313" key="11">
    <source>
        <dbReference type="Proteomes" id="UP000274661"/>
    </source>
</evidence>
<comment type="similarity">
    <text evidence="2">Belongs to the EamA transporter family.</text>
</comment>
<evidence type="ECO:0000256" key="3">
    <source>
        <dbReference type="ARBA" id="ARBA00022448"/>
    </source>
</evidence>
<evidence type="ECO:0000313" key="10">
    <source>
        <dbReference type="EMBL" id="RST31979.1"/>
    </source>
</evidence>
<keyword evidence="11" id="KW-1185">Reference proteome</keyword>
<keyword evidence="4" id="KW-1003">Cell membrane</keyword>
<dbReference type="RefSeq" id="WP_126719919.1">
    <property type="nucleotide sequence ID" value="NZ_RWJF01000001.1"/>
</dbReference>
<evidence type="ECO:0000256" key="1">
    <source>
        <dbReference type="ARBA" id="ARBA00004651"/>
    </source>
</evidence>
<evidence type="ECO:0000256" key="6">
    <source>
        <dbReference type="ARBA" id="ARBA00022989"/>
    </source>
</evidence>
<feature type="transmembrane region" description="Helical" evidence="8">
    <location>
        <begin position="187"/>
        <end position="206"/>
    </location>
</feature>
<keyword evidence="3" id="KW-0813">Transport</keyword>
<proteinExistence type="inferred from homology"/>
<dbReference type="EMBL" id="RWJF01000001">
    <property type="protein sequence ID" value="RST31979.1"/>
    <property type="molecule type" value="Genomic_DNA"/>
</dbReference>
<organism evidence="10 11">
    <name type="scientific">Sphingomonas ginkgonis</name>
    <dbReference type="NCBI Taxonomy" id="2315330"/>
    <lineage>
        <taxon>Bacteria</taxon>
        <taxon>Pseudomonadati</taxon>
        <taxon>Pseudomonadota</taxon>
        <taxon>Alphaproteobacteria</taxon>
        <taxon>Sphingomonadales</taxon>
        <taxon>Sphingomonadaceae</taxon>
        <taxon>Sphingomonas</taxon>
    </lineage>
</organism>
<dbReference type="PANTHER" id="PTHR22911">
    <property type="entry name" value="ACYL-MALONYL CONDENSING ENZYME-RELATED"/>
    <property type="match status" value="1"/>
</dbReference>
<feature type="transmembrane region" description="Helical" evidence="8">
    <location>
        <begin position="218"/>
        <end position="238"/>
    </location>
</feature>
<name>A0A3S0EP64_9SPHN</name>
<feature type="transmembrane region" description="Helical" evidence="8">
    <location>
        <begin position="275"/>
        <end position="293"/>
    </location>
</feature>
<dbReference type="AlphaFoldDB" id="A0A3S0EP64"/>
<feature type="transmembrane region" description="Helical" evidence="8">
    <location>
        <begin position="16"/>
        <end position="35"/>
    </location>
</feature>
<dbReference type="InterPro" id="IPR037185">
    <property type="entry name" value="EmrE-like"/>
</dbReference>
<dbReference type="PANTHER" id="PTHR22911:SF137">
    <property type="entry name" value="SOLUTE CARRIER FAMILY 35 MEMBER G2-RELATED"/>
    <property type="match status" value="1"/>
</dbReference>
<feature type="transmembrane region" description="Helical" evidence="8">
    <location>
        <begin position="47"/>
        <end position="68"/>
    </location>
</feature>
<evidence type="ECO:0000259" key="9">
    <source>
        <dbReference type="Pfam" id="PF00892"/>
    </source>
</evidence>
<evidence type="ECO:0000256" key="8">
    <source>
        <dbReference type="SAM" id="Phobius"/>
    </source>
</evidence>
<comment type="caution">
    <text evidence="10">The sequence shown here is derived from an EMBL/GenBank/DDBJ whole genome shotgun (WGS) entry which is preliminary data.</text>
</comment>
<dbReference type="InterPro" id="IPR004626">
    <property type="entry name" value="RarD"/>
</dbReference>
<dbReference type="Proteomes" id="UP000274661">
    <property type="component" value="Unassembled WGS sequence"/>
</dbReference>
<protein>
    <submittedName>
        <fullName evidence="10">EamA family transporter RarD</fullName>
    </submittedName>
</protein>